<comment type="caution">
    <text evidence="1">The sequence shown here is derived from an EMBL/GenBank/DDBJ whole genome shotgun (WGS) entry which is preliminary data.</text>
</comment>
<organism evidence="1 2">
    <name type="scientific">Puia dinghuensis</name>
    <dbReference type="NCBI Taxonomy" id="1792502"/>
    <lineage>
        <taxon>Bacteria</taxon>
        <taxon>Pseudomonadati</taxon>
        <taxon>Bacteroidota</taxon>
        <taxon>Chitinophagia</taxon>
        <taxon>Chitinophagales</taxon>
        <taxon>Chitinophagaceae</taxon>
        <taxon>Puia</taxon>
    </lineage>
</organism>
<dbReference type="AlphaFoldDB" id="A0A8J2XNB1"/>
<evidence type="ECO:0000313" key="1">
    <source>
        <dbReference type="EMBL" id="GGA83110.1"/>
    </source>
</evidence>
<reference evidence="1" key="2">
    <citation type="submission" date="2020-09" db="EMBL/GenBank/DDBJ databases">
        <authorList>
            <person name="Sun Q."/>
            <person name="Zhou Y."/>
        </authorList>
    </citation>
    <scope>NUCLEOTIDE SEQUENCE</scope>
    <source>
        <strain evidence="1">CGMCC 1.15448</strain>
    </source>
</reference>
<accession>A0A8J2XNB1</accession>
<reference evidence="1" key="1">
    <citation type="journal article" date="2014" name="Int. J. Syst. Evol. Microbiol.">
        <title>Complete genome sequence of Corynebacterium casei LMG S-19264T (=DSM 44701T), isolated from a smear-ripened cheese.</title>
        <authorList>
            <consortium name="US DOE Joint Genome Institute (JGI-PGF)"/>
            <person name="Walter F."/>
            <person name="Albersmeier A."/>
            <person name="Kalinowski J."/>
            <person name="Ruckert C."/>
        </authorList>
    </citation>
    <scope>NUCLEOTIDE SEQUENCE</scope>
    <source>
        <strain evidence="1">CGMCC 1.15448</strain>
    </source>
</reference>
<gene>
    <name evidence="1" type="ORF">GCM10011511_02670</name>
</gene>
<name>A0A8J2XNB1_9BACT</name>
<protein>
    <submittedName>
        <fullName evidence="1">Uncharacterized protein</fullName>
    </submittedName>
</protein>
<dbReference type="EMBL" id="BMJC01000001">
    <property type="protein sequence ID" value="GGA83110.1"/>
    <property type="molecule type" value="Genomic_DNA"/>
</dbReference>
<evidence type="ECO:0000313" key="2">
    <source>
        <dbReference type="Proteomes" id="UP000607559"/>
    </source>
</evidence>
<dbReference type="RefSeq" id="WP_188927754.1">
    <property type="nucleotide sequence ID" value="NZ_BMJC01000001.1"/>
</dbReference>
<keyword evidence="2" id="KW-1185">Reference proteome</keyword>
<dbReference type="Proteomes" id="UP000607559">
    <property type="component" value="Unassembled WGS sequence"/>
</dbReference>
<sequence length="82" mass="9698">MECLKIEPMRIEGVEGPVEFVCKEEDHGDLVVYDIYRQDHYLMTLARDGSILFMNFEADANDKQLFKLSHLNDFIEKIQRVF</sequence>
<proteinExistence type="predicted"/>